<name>A0A024V7V1_PLAFA</name>
<dbReference type="GO" id="GO:0070628">
    <property type="term" value="F:proteasome binding"/>
    <property type="evidence" value="ECO:0007669"/>
    <property type="project" value="InterPro"/>
</dbReference>
<dbReference type="FunFam" id="3.40.1000.30:FF:000003">
    <property type="entry name" value="Uncharacterized protein"/>
    <property type="match status" value="1"/>
</dbReference>
<dbReference type="InterPro" id="IPR021625">
    <property type="entry name" value="PI31_Prot_N"/>
</dbReference>
<comment type="similarity">
    <text evidence="1">Belongs to the proteasome inhibitor PI31 family.</text>
</comment>
<gene>
    <name evidence="5" type="ORF">PFFVO_02781</name>
</gene>
<dbReference type="GO" id="GO:0000502">
    <property type="term" value="C:proteasome complex"/>
    <property type="evidence" value="ECO:0007669"/>
    <property type="project" value="UniProtKB-KW"/>
</dbReference>
<dbReference type="Gene3D" id="3.40.1000.30">
    <property type="match status" value="1"/>
</dbReference>
<evidence type="ECO:0000256" key="2">
    <source>
        <dbReference type="ARBA" id="ARBA00022942"/>
    </source>
</evidence>
<keyword evidence="2" id="KW-0647">Proteasome</keyword>
<reference evidence="5 6" key="1">
    <citation type="submission" date="2013-02" db="EMBL/GenBank/DDBJ databases">
        <title>The Genome Annotation of Plasmodium falciparum Vietnam Oak-Knoll (FVO).</title>
        <authorList>
            <consortium name="The Broad Institute Genome Sequencing Platform"/>
            <consortium name="The Broad Institute Genome Sequencing Center for Infectious Disease"/>
            <person name="Neafsey D."/>
            <person name="Hoffman S."/>
            <person name="Volkman S."/>
            <person name="Rosenthal P."/>
            <person name="Walker B."/>
            <person name="Young S.K."/>
            <person name="Zeng Q."/>
            <person name="Gargeya S."/>
            <person name="Fitzgerald M."/>
            <person name="Haas B."/>
            <person name="Abouelleil A."/>
            <person name="Allen A.W."/>
            <person name="Alvarado L."/>
            <person name="Arachchi H.M."/>
            <person name="Berlin A.M."/>
            <person name="Chapman S.B."/>
            <person name="Gainer-Dewar J."/>
            <person name="Goldberg J."/>
            <person name="Griggs A."/>
            <person name="Gujja S."/>
            <person name="Hansen M."/>
            <person name="Howarth C."/>
            <person name="Imamovic A."/>
            <person name="Ireland A."/>
            <person name="Larimer J."/>
            <person name="McCowan C."/>
            <person name="Murphy C."/>
            <person name="Pearson M."/>
            <person name="Poon T.W."/>
            <person name="Priest M."/>
            <person name="Roberts A."/>
            <person name="Saif S."/>
            <person name="Shea T."/>
            <person name="Sisk P."/>
            <person name="Sykes S."/>
            <person name="Wortman J."/>
            <person name="Nusbaum C."/>
            <person name="Birren B."/>
        </authorList>
    </citation>
    <scope>NUCLEOTIDE SEQUENCE [LARGE SCALE GENOMIC DNA]</scope>
    <source>
        <strain evidence="6">Vietnam Oak-Knoll (FVO)</strain>
    </source>
</reference>
<dbReference type="Pfam" id="PF11566">
    <property type="entry name" value="PI31_Prot_N"/>
    <property type="match status" value="1"/>
</dbReference>
<evidence type="ECO:0000259" key="4">
    <source>
        <dbReference type="Pfam" id="PF11566"/>
    </source>
</evidence>
<feature type="region of interest" description="Disordered" evidence="3">
    <location>
        <begin position="277"/>
        <end position="298"/>
    </location>
</feature>
<evidence type="ECO:0000256" key="3">
    <source>
        <dbReference type="SAM" id="MobiDB-lite"/>
    </source>
</evidence>
<accession>A0A024V7V1</accession>
<dbReference type="EMBL" id="KI925079">
    <property type="protein sequence ID" value="ETW18265.1"/>
    <property type="molecule type" value="Genomic_DNA"/>
</dbReference>
<dbReference type="GO" id="GO:0004866">
    <property type="term" value="F:endopeptidase inhibitor activity"/>
    <property type="evidence" value="ECO:0007669"/>
    <property type="project" value="InterPro"/>
</dbReference>
<feature type="compositionally biased region" description="Polar residues" evidence="3">
    <location>
        <begin position="282"/>
        <end position="298"/>
    </location>
</feature>
<feature type="domain" description="PI31 proteasome regulator N-terminal" evidence="4">
    <location>
        <begin position="19"/>
        <end position="179"/>
    </location>
</feature>
<organism evidence="5 6">
    <name type="scientific">Plasmodium falciparum Vietnam Oak-Knoll</name>
    <name type="common">FVO</name>
    <dbReference type="NCBI Taxonomy" id="1036723"/>
    <lineage>
        <taxon>Eukaryota</taxon>
        <taxon>Sar</taxon>
        <taxon>Alveolata</taxon>
        <taxon>Apicomplexa</taxon>
        <taxon>Aconoidasida</taxon>
        <taxon>Haemosporida</taxon>
        <taxon>Plasmodiidae</taxon>
        <taxon>Plasmodium</taxon>
        <taxon>Plasmodium (Laverania)</taxon>
    </lineage>
</organism>
<dbReference type="OrthoDB" id="370646at2759"/>
<dbReference type="AlphaFoldDB" id="A0A024V7V1"/>
<protein>
    <recommendedName>
        <fullName evidence="4">PI31 proteasome regulator N-terminal domain-containing protein</fullName>
    </recommendedName>
</protein>
<dbReference type="PANTHER" id="PTHR13266:SF1">
    <property type="entry name" value="PROTEASOME INHIBITOR PI31 SUBUNIT"/>
    <property type="match status" value="1"/>
</dbReference>
<dbReference type="GO" id="GO:0043161">
    <property type="term" value="P:proteasome-mediated ubiquitin-dependent protein catabolic process"/>
    <property type="evidence" value="ECO:0007669"/>
    <property type="project" value="InterPro"/>
</dbReference>
<dbReference type="InterPro" id="IPR045128">
    <property type="entry name" value="PI31-like"/>
</dbReference>
<evidence type="ECO:0000256" key="1">
    <source>
        <dbReference type="ARBA" id="ARBA00006405"/>
    </source>
</evidence>
<reference evidence="5 6" key="2">
    <citation type="submission" date="2013-02" db="EMBL/GenBank/DDBJ databases">
        <title>The Genome Sequence of Plasmodium falciparum Vietnam Oak-Knoll (FVO).</title>
        <authorList>
            <consortium name="The Broad Institute Genome Sequencing Platform"/>
            <consortium name="The Broad Institute Genome Sequencing Center for Infectious Disease"/>
            <person name="Neafsey D."/>
            <person name="Cheeseman I."/>
            <person name="Volkman S."/>
            <person name="Adams J."/>
            <person name="Walker B."/>
            <person name="Young S.K."/>
            <person name="Zeng Q."/>
            <person name="Gargeya S."/>
            <person name="Fitzgerald M."/>
            <person name="Haas B."/>
            <person name="Abouelleil A."/>
            <person name="Alvarado L."/>
            <person name="Arachchi H.M."/>
            <person name="Berlin A.M."/>
            <person name="Chapman S.B."/>
            <person name="Dewar J."/>
            <person name="Goldberg J."/>
            <person name="Griggs A."/>
            <person name="Gujja S."/>
            <person name="Hansen M."/>
            <person name="Howarth C."/>
            <person name="Imamovic A."/>
            <person name="Larimer J."/>
            <person name="McCowan C."/>
            <person name="Murphy C."/>
            <person name="Neiman D."/>
            <person name="Pearson M."/>
            <person name="Priest M."/>
            <person name="Roberts A."/>
            <person name="Saif S."/>
            <person name="Shea T."/>
            <person name="Sisk P."/>
            <person name="Sykes S."/>
            <person name="Wortman J."/>
            <person name="Nusbaum C."/>
            <person name="Birren B."/>
        </authorList>
    </citation>
    <scope>NUCLEOTIDE SEQUENCE [LARGE SCALE GENOMIC DNA]</scope>
    <source>
        <strain evidence="6">Vietnam Oak-Knoll (FVO)</strain>
    </source>
</reference>
<sequence>MYDHKTFKDLLQFYDNLEKEEVLVLFFHSTLLDNNYIYELKSEKKIVFSENENIEINDSYVKYKIDKRNKDLLITRILIHPEWRNNNHNYNFTYKQIHTSDTYNLNILKIGNSLVLQLIDIEDPSSIHSCTINIQEYINKNITDKYINVNNYNEYIYVDKLEKIFQTNILNYMNSKNKNKEKIHINKNNTNDIYNNKCNTYQTQNITMKPHPQNCDKNYLLHNFNDTYFDDKNPPLLTNHILPNLNQPHPVLKPDGLLVGPNNKFFNPGKLRYDPMGPFGNEPNSDNRPFEYQNNFPF</sequence>
<dbReference type="PANTHER" id="PTHR13266">
    <property type="entry name" value="PROTEASOME INHIBITOR"/>
    <property type="match status" value="1"/>
</dbReference>
<proteinExistence type="inferred from homology"/>
<dbReference type="Proteomes" id="UP000030690">
    <property type="component" value="Unassembled WGS sequence"/>
</dbReference>
<evidence type="ECO:0000313" key="6">
    <source>
        <dbReference type="Proteomes" id="UP000030690"/>
    </source>
</evidence>
<evidence type="ECO:0000313" key="5">
    <source>
        <dbReference type="EMBL" id="ETW18265.1"/>
    </source>
</evidence>